<dbReference type="HOGENOM" id="CLU_1766536_0_0_0"/>
<dbReference type="InParanoid" id="Q7URA3"/>
<dbReference type="EMBL" id="BX294143">
    <property type="protein sequence ID" value="CAD74437.1"/>
    <property type="molecule type" value="Genomic_DNA"/>
</dbReference>
<dbReference type="Proteomes" id="UP000001025">
    <property type="component" value="Chromosome"/>
</dbReference>
<evidence type="ECO:0000256" key="1">
    <source>
        <dbReference type="SAM" id="MobiDB-lite"/>
    </source>
</evidence>
<proteinExistence type="predicted"/>
<gene>
    <name evidence="2" type="ordered locus">RB5787</name>
</gene>
<evidence type="ECO:0000313" key="3">
    <source>
        <dbReference type="Proteomes" id="UP000001025"/>
    </source>
</evidence>
<feature type="region of interest" description="Disordered" evidence="1">
    <location>
        <begin position="69"/>
        <end position="89"/>
    </location>
</feature>
<evidence type="ECO:0000313" key="2">
    <source>
        <dbReference type="EMBL" id="CAD74437.1"/>
    </source>
</evidence>
<protein>
    <submittedName>
        <fullName evidence="2">Uncharacterized protein</fullName>
    </submittedName>
</protein>
<keyword evidence="3" id="KW-1185">Reference proteome</keyword>
<dbReference type="AlphaFoldDB" id="Q7URA3"/>
<dbReference type="STRING" id="243090.RB5787"/>
<reference evidence="2 3" key="1">
    <citation type="journal article" date="2003" name="Proc. Natl. Acad. Sci. U.S.A.">
        <title>Complete genome sequence of the marine planctomycete Pirellula sp. strain 1.</title>
        <authorList>
            <person name="Gloeckner F.O."/>
            <person name="Kube M."/>
            <person name="Bauer M."/>
            <person name="Teeling H."/>
            <person name="Lombardot T."/>
            <person name="Ludwig W."/>
            <person name="Gade D."/>
            <person name="Beck A."/>
            <person name="Borzym K."/>
            <person name="Heitmann K."/>
            <person name="Rabus R."/>
            <person name="Schlesner H."/>
            <person name="Amann R."/>
            <person name="Reinhardt R."/>
        </authorList>
    </citation>
    <scope>NUCLEOTIDE SEQUENCE [LARGE SCALE GENOMIC DNA]</scope>
    <source>
        <strain evidence="3">DSM 10527 / NCIMB 13988 / SH1</strain>
    </source>
</reference>
<accession>Q7URA3</accession>
<name>Q7URA3_RHOBA</name>
<dbReference type="EnsemblBacteria" id="CAD74437">
    <property type="protein sequence ID" value="CAD74437"/>
    <property type="gene ID" value="RB5787"/>
</dbReference>
<organism evidence="2 3">
    <name type="scientific">Rhodopirellula baltica (strain DSM 10527 / NCIMB 13988 / SH1)</name>
    <dbReference type="NCBI Taxonomy" id="243090"/>
    <lineage>
        <taxon>Bacteria</taxon>
        <taxon>Pseudomonadati</taxon>
        <taxon>Planctomycetota</taxon>
        <taxon>Planctomycetia</taxon>
        <taxon>Pirellulales</taxon>
        <taxon>Pirellulaceae</taxon>
        <taxon>Rhodopirellula</taxon>
    </lineage>
</organism>
<dbReference type="KEGG" id="rba:RB5787"/>
<sequence>MSFKKTLLGAFTQHPRGGEAATLSHQIRSGLEGYNRSGDKKVPICCNGHNRCNLHKYPTARKFLPVNHPRRLNRPNKTNPLRKSREDSHFPGGVPREGSFWLINFFFARPIPDCVKQLEASVLRPLASRPRFQPISAPSEEIYERRV</sequence>